<dbReference type="GeneID" id="89452784"/>
<dbReference type="SUPFAM" id="SSF51695">
    <property type="entry name" value="PLC-like phosphodiesterases"/>
    <property type="match status" value="1"/>
</dbReference>
<dbReference type="Proteomes" id="UP000002297">
    <property type="component" value="Chromosome"/>
</dbReference>
<gene>
    <name evidence="2" type="ordered locus">CA2559_04965</name>
</gene>
<dbReference type="KEGG" id="cat:CA2559_04965"/>
<dbReference type="InterPro" id="IPR017946">
    <property type="entry name" value="PLC-like_Pdiesterase_TIM-brl"/>
</dbReference>
<dbReference type="Pfam" id="PF03009">
    <property type="entry name" value="GDPD"/>
    <property type="match status" value="1"/>
</dbReference>
<dbReference type="STRING" id="216432.CA2559_04965"/>
<dbReference type="PANTHER" id="PTHR46211">
    <property type="entry name" value="GLYCEROPHOSPHORYL DIESTER PHOSPHODIESTERASE"/>
    <property type="match status" value="1"/>
</dbReference>
<dbReference type="InterPro" id="IPR030395">
    <property type="entry name" value="GP_PDE_dom"/>
</dbReference>
<dbReference type="HOGENOM" id="CLU_030006_3_3_10"/>
<name>A3U765_CROAH</name>
<dbReference type="OrthoDB" id="384721at2"/>
<proteinExistence type="predicted"/>
<dbReference type="EMBL" id="CP002046">
    <property type="protein sequence ID" value="EAP88082.1"/>
    <property type="molecule type" value="Genomic_DNA"/>
</dbReference>
<evidence type="ECO:0000313" key="2">
    <source>
        <dbReference type="EMBL" id="EAP88082.1"/>
    </source>
</evidence>
<keyword evidence="3" id="KW-1185">Reference proteome</keyword>
<evidence type="ECO:0000313" key="3">
    <source>
        <dbReference type="Proteomes" id="UP000002297"/>
    </source>
</evidence>
<sequence>MHKPLCIGHRGAKSHIYENTLPSIQKAFQLGANGVEIDVHCCKTGEVIVFHDLDLKRCFKDSRLIESLTYNELRTLRLEGEFIIPTLNEVLEIIPKNAYLNIELKGRNTALPVFELLKTHTALNTNIIISSFYKQELKSYRTLDANAKLGVLTNFNFQEALYFSETINAYSFHPHYSLLNEDSVQLIKQRGLKIFTWTVNTNSLIKTLSHLQVDAIITDDPLLFN</sequence>
<reference evidence="2 3" key="1">
    <citation type="journal article" date="2010" name="J. Bacteriol.">
        <title>The complete genome sequence of Croceibacter atlanticus HTCC2559T.</title>
        <authorList>
            <person name="Oh H.M."/>
            <person name="Kang I."/>
            <person name="Ferriera S."/>
            <person name="Giovannoni S.J."/>
            <person name="Cho J.C."/>
        </authorList>
    </citation>
    <scope>NUCLEOTIDE SEQUENCE [LARGE SCALE GENOMIC DNA]</scope>
    <source>
        <strain evidence="3">ATCC BAA-628 / HTCC2559 / KCTC 12090</strain>
    </source>
</reference>
<dbReference type="PANTHER" id="PTHR46211:SF1">
    <property type="entry name" value="GLYCEROPHOSPHODIESTER PHOSPHODIESTERASE, CYTOPLASMIC"/>
    <property type="match status" value="1"/>
</dbReference>
<dbReference type="GO" id="GO:0006629">
    <property type="term" value="P:lipid metabolic process"/>
    <property type="evidence" value="ECO:0007669"/>
    <property type="project" value="InterPro"/>
</dbReference>
<dbReference type="eggNOG" id="COG0584">
    <property type="taxonomic scope" value="Bacteria"/>
</dbReference>
<dbReference type="AlphaFoldDB" id="A3U765"/>
<dbReference type="PROSITE" id="PS51704">
    <property type="entry name" value="GP_PDE"/>
    <property type="match status" value="1"/>
</dbReference>
<dbReference type="GO" id="GO:0008081">
    <property type="term" value="F:phosphoric diester hydrolase activity"/>
    <property type="evidence" value="ECO:0007669"/>
    <property type="project" value="InterPro"/>
</dbReference>
<accession>A3U765</accession>
<protein>
    <submittedName>
        <fullName evidence="2">Glycerophosphoryl diester phosphodiesterase</fullName>
    </submittedName>
</protein>
<organism evidence="2 3">
    <name type="scientific">Croceibacter atlanticus (strain ATCC BAA-628 / JCM 21780 / CIP 108009 / IAM 15332 / KCTC 12090 / HTCC2559)</name>
    <dbReference type="NCBI Taxonomy" id="216432"/>
    <lineage>
        <taxon>Bacteria</taxon>
        <taxon>Pseudomonadati</taxon>
        <taxon>Bacteroidota</taxon>
        <taxon>Flavobacteriia</taxon>
        <taxon>Flavobacteriales</taxon>
        <taxon>Flavobacteriaceae</taxon>
        <taxon>Croceibacter</taxon>
    </lineage>
</organism>
<dbReference type="Gene3D" id="3.20.20.190">
    <property type="entry name" value="Phosphatidylinositol (PI) phosphodiesterase"/>
    <property type="match status" value="1"/>
</dbReference>
<dbReference type="RefSeq" id="WP_013186758.1">
    <property type="nucleotide sequence ID" value="NC_014230.1"/>
</dbReference>
<evidence type="ECO:0000259" key="1">
    <source>
        <dbReference type="PROSITE" id="PS51704"/>
    </source>
</evidence>
<feature type="domain" description="GP-PDE" evidence="1">
    <location>
        <begin position="4"/>
        <end position="225"/>
    </location>
</feature>